<evidence type="ECO:0000313" key="3">
    <source>
        <dbReference type="Proteomes" id="UP000594638"/>
    </source>
</evidence>
<proteinExistence type="predicted"/>
<dbReference type="EMBL" id="CACTIH010004679">
    <property type="protein sequence ID" value="CAA2991082.1"/>
    <property type="molecule type" value="Genomic_DNA"/>
</dbReference>
<protein>
    <submittedName>
        <fullName evidence="2">Uncharacterized protein</fullName>
    </submittedName>
</protein>
<feature type="region of interest" description="Disordered" evidence="1">
    <location>
        <begin position="1"/>
        <end position="68"/>
    </location>
</feature>
<sequence>VRPGGRQPNLRRHTPRSCHSASPPPPPALGGWGRGAVRHMANRCGQRPSMLRVSVRPTRPAVSRDARR</sequence>
<comment type="caution">
    <text evidence="2">The sequence shown here is derived from an EMBL/GenBank/DDBJ whole genome shotgun (WGS) entry which is preliminary data.</text>
</comment>
<keyword evidence="3" id="KW-1185">Reference proteome</keyword>
<feature type="non-terminal residue" evidence="2">
    <location>
        <position position="1"/>
    </location>
</feature>
<gene>
    <name evidence="2" type="ORF">OLEA9_A118350</name>
</gene>
<evidence type="ECO:0000256" key="1">
    <source>
        <dbReference type="SAM" id="MobiDB-lite"/>
    </source>
</evidence>
<reference evidence="2 3" key="1">
    <citation type="submission" date="2019-12" db="EMBL/GenBank/DDBJ databases">
        <authorList>
            <person name="Alioto T."/>
            <person name="Alioto T."/>
            <person name="Gomez Garrido J."/>
        </authorList>
    </citation>
    <scope>NUCLEOTIDE SEQUENCE [LARGE SCALE GENOMIC DNA]</scope>
</reference>
<accession>A0A8S0SFF4</accession>
<dbReference type="AlphaFoldDB" id="A0A8S0SFF4"/>
<dbReference type="Gramene" id="OE9A118350T1">
    <property type="protein sequence ID" value="OE9A118350C1"/>
    <property type="gene ID" value="OE9A118350"/>
</dbReference>
<dbReference type="Proteomes" id="UP000594638">
    <property type="component" value="Unassembled WGS sequence"/>
</dbReference>
<name>A0A8S0SFF4_OLEEU</name>
<evidence type="ECO:0000313" key="2">
    <source>
        <dbReference type="EMBL" id="CAA2991082.1"/>
    </source>
</evidence>
<organism evidence="2 3">
    <name type="scientific">Olea europaea subsp. europaea</name>
    <dbReference type="NCBI Taxonomy" id="158383"/>
    <lineage>
        <taxon>Eukaryota</taxon>
        <taxon>Viridiplantae</taxon>
        <taxon>Streptophyta</taxon>
        <taxon>Embryophyta</taxon>
        <taxon>Tracheophyta</taxon>
        <taxon>Spermatophyta</taxon>
        <taxon>Magnoliopsida</taxon>
        <taxon>eudicotyledons</taxon>
        <taxon>Gunneridae</taxon>
        <taxon>Pentapetalae</taxon>
        <taxon>asterids</taxon>
        <taxon>lamiids</taxon>
        <taxon>Lamiales</taxon>
        <taxon>Oleaceae</taxon>
        <taxon>Oleeae</taxon>
        <taxon>Olea</taxon>
    </lineage>
</organism>